<dbReference type="EMBL" id="JAGIKT010000004">
    <property type="protein sequence ID" value="MBP0110124.1"/>
    <property type="molecule type" value="Genomic_DNA"/>
</dbReference>
<sequence>MFTDRVDRPFISERDIAGARFDPSGFGMRLWSTRWYAWVVMSDLASRADWLDRLGGFALLGAGPTPWAGALDDDISALRNMAVHERAAALDDIVSEADEFISKFLHLVSATATTHPATSRMLIVADALTALITMHYKAHFNRPRPTQVVPGLMSPIQHGGHASYPSGHATQAHVFAALLTEVVPPSLGVPDPAPGAAGRTTIGKTLGALADRVARNREIAGLHYRSDTVAGVTLAAAITDKILLDRTYLPKFRELVDNARREWADTGVFAGGKDAQE</sequence>
<reference evidence="2 3" key="1">
    <citation type="submission" date="2021-03" db="EMBL/GenBank/DDBJ databases">
        <title>Genome Sequence of Bradyrhizobium vignae strain ISRA400.</title>
        <authorList>
            <person name="Tisa L.S."/>
            <person name="Svistoonoff S."/>
            <person name="Hocher V."/>
            <person name="Fall S."/>
            <person name="Zaiya A."/>
            <person name="Naing D."/>
            <person name="Niang N."/>
            <person name="Diouf A."/>
            <person name="Dasylva M.C."/>
            <person name="Toure O."/>
            <person name="Gueye M."/>
            <person name="Gully D."/>
            <person name="Tisseyre P."/>
            <person name="Simpson S."/>
            <person name="Morris K."/>
            <person name="Thomas W.K."/>
        </authorList>
    </citation>
    <scope>NUCLEOTIDE SEQUENCE [LARGE SCALE GENOMIC DNA]</scope>
    <source>
        <strain evidence="2 3">ISRA400</strain>
    </source>
</reference>
<proteinExistence type="predicted"/>
<accession>A0ABS3ZPQ3</accession>
<protein>
    <submittedName>
        <fullName evidence="2">Phosphatase PAP2 family protein</fullName>
    </submittedName>
</protein>
<dbReference type="Gene3D" id="1.20.144.10">
    <property type="entry name" value="Phosphatidic acid phosphatase type 2/haloperoxidase"/>
    <property type="match status" value="2"/>
</dbReference>
<evidence type="ECO:0000259" key="1">
    <source>
        <dbReference type="Pfam" id="PF01569"/>
    </source>
</evidence>
<dbReference type="SUPFAM" id="SSF48317">
    <property type="entry name" value="Acid phosphatase/Vanadium-dependent haloperoxidase"/>
    <property type="match status" value="1"/>
</dbReference>
<feature type="domain" description="Phosphatidic acid phosphatase type 2/haloperoxidase" evidence="1">
    <location>
        <begin position="123"/>
        <end position="238"/>
    </location>
</feature>
<organism evidence="2 3">
    <name type="scientific">Bradyrhizobium vignae</name>
    <dbReference type="NCBI Taxonomy" id="1549949"/>
    <lineage>
        <taxon>Bacteria</taxon>
        <taxon>Pseudomonadati</taxon>
        <taxon>Pseudomonadota</taxon>
        <taxon>Alphaproteobacteria</taxon>
        <taxon>Hyphomicrobiales</taxon>
        <taxon>Nitrobacteraceae</taxon>
        <taxon>Bradyrhizobium</taxon>
    </lineage>
</organism>
<dbReference type="Pfam" id="PF01569">
    <property type="entry name" value="PAP2"/>
    <property type="match status" value="1"/>
</dbReference>
<dbReference type="InterPro" id="IPR000326">
    <property type="entry name" value="PAP2/HPO"/>
</dbReference>
<dbReference type="RefSeq" id="WP_181956121.1">
    <property type="nucleotide sequence ID" value="NZ_JAGIKT010000004.1"/>
</dbReference>
<comment type="caution">
    <text evidence="2">The sequence shown here is derived from an EMBL/GenBank/DDBJ whole genome shotgun (WGS) entry which is preliminary data.</text>
</comment>
<evidence type="ECO:0000313" key="2">
    <source>
        <dbReference type="EMBL" id="MBP0110124.1"/>
    </source>
</evidence>
<dbReference type="Proteomes" id="UP000669317">
    <property type="component" value="Unassembled WGS sequence"/>
</dbReference>
<evidence type="ECO:0000313" key="3">
    <source>
        <dbReference type="Proteomes" id="UP000669317"/>
    </source>
</evidence>
<dbReference type="InterPro" id="IPR036938">
    <property type="entry name" value="PAP2/HPO_sf"/>
</dbReference>
<name>A0ABS3ZPQ3_9BRAD</name>
<keyword evidence="3" id="KW-1185">Reference proteome</keyword>
<gene>
    <name evidence="2" type="ORF">JWS04_03225</name>
</gene>